<dbReference type="PROSITE" id="PS01186">
    <property type="entry name" value="EGF_2"/>
    <property type="match status" value="1"/>
</dbReference>
<dbReference type="InterPro" id="IPR000152">
    <property type="entry name" value="EGF-type_Asp/Asn_hydroxyl_site"/>
</dbReference>
<dbReference type="SMART" id="SM00179">
    <property type="entry name" value="EGF_CA"/>
    <property type="match status" value="1"/>
</dbReference>
<evidence type="ECO:0000313" key="7">
    <source>
        <dbReference type="EMBL" id="RCN38340.1"/>
    </source>
</evidence>
<dbReference type="PROSITE" id="PS01187">
    <property type="entry name" value="EGF_CA"/>
    <property type="match status" value="1"/>
</dbReference>
<evidence type="ECO:0000256" key="2">
    <source>
        <dbReference type="ARBA" id="ARBA00022737"/>
    </source>
</evidence>
<gene>
    <name evidence="7" type="ORF">ANCCAN_15753</name>
</gene>
<dbReference type="AlphaFoldDB" id="A0A368G5P6"/>
<dbReference type="InterPro" id="IPR000742">
    <property type="entry name" value="EGF"/>
</dbReference>
<dbReference type="InterPro" id="IPR049883">
    <property type="entry name" value="NOTCH1_EGF-like"/>
</dbReference>
<dbReference type="STRING" id="29170.A0A368G5P6"/>
<dbReference type="GO" id="GO:0005509">
    <property type="term" value="F:calcium ion binding"/>
    <property type="evidence" value="ECO:0007669"/>
    <property type="project" value="InterPro"/>
</dbReference>
<dbReference type="PANTHER" id="PTHR24034:SF89">
    <property type="entry name" value="COMPLEMENT COMPONENT C1Q RECEPTOR"/>
    <property type="match status" value="1"/>
</dbReference>
<evidence type="ECO:0000259" key="6">
    <source>
        <dbReference type="PROSITE" id="PS50026"/>
    </source>
</evidence>
<dbReference type="PROSITE" id="PS00010">
    <property type="entry name" value="ASX_HYDROXYL"/>
    <property type="match status" value="1"/>
</dbReference>
<keyword evidence="3" id="KW-1015">Disulfide bond</keyword>
<dbReference type="FunFam" id="2.10.25.10:FF:000506">
    <property type="entry name" value="Adhesion G protein-coupled receptor E1"/>
    <property type="match status" value="1"/>
</dbReference>
<dbReference type="EMBL" id="JOJR01000408">
    <property type="protein sequence ID" value="RCN38340.1"/>
    <property type="molecule type" value="Genomic_DNA"/>
</dbReference>
<sequence>MIETKQRRTITSTPRTSTAAANTKAVRTASVKRVAVTKASPNIRGCPHCDPLFGVCEEGGECGCIAGFRKLGKICIDVNECDQPNACPPNSRCVNTMGSFRCDCDAGFSADGQCMVKKGELLLSNDIYRLRI</sequence>
<dbReference type="Proteomes" id="UP000252519">
    <property type="component" value="Unassembled WGS sequence"/>
</dbReference>
<dbReference type="InterPro" id="IPR050751">
    <property type="entry name" value="ECM_structural_protein"/>
</dbReference>
<comment type="caution">
    <text evidence="4">Lacks conserved residue(s) required for the propagation of feature annotation.</text>
</comment>
<dbReference type="OrthoDB" id="4473401at2759"/>
<dbReference type="PROSITE" id="PS50026">
    <property type="entry name" value="EGF_3"/>
    <property type="match status" value="1"/>
</dbReference>
<dbReference type="SUPFAM" id="SSF57196">
    <property type="entry name" value="EGF/Laminin"/>
    <property type="match status" value="1"/>
</dbReference>
<dbReference type="Gene3D" id="2.10.25.10">
    <property type="entry name" value="Laminin"/>
    <property type="match status" value="1"/>
</dbReference>
<reference evidence="7 8" key="1">
    <citation type="submission" date="2014-10" db="EMBL/GenBank/DDBJ databases">
        <title>Draft genome of the hookworm Ancylostoma caninum.</title>
        <authorList>
            <person name="Mitreva M."/>
        </authorList>
    </citation>
    <scope>NUCLEOTIDE SEQUENCE [LARGE SCALE GENOMIC DNA]</scope>
    <source>
        <strain evidence="7 8">Baltimore</strain>
    </source>
</reference>
<accession>A0A368G5P6</accession>
<name>A0A368G5P6_ANCCA</name>
<evidence type="ECO:0000256" key="5">
    <source>
        <dbReference type="SAM" id="MobiDB-lite"/>
    </source>
</evidence>
<keyword evidence="1 4" id="KW-0245">EGF-like domain</keyword>
<evidence type="ECO:0000313" key="8">
    <source>
        <dbReference type="Proteomes" id="UP000252519"/>
    </source>
</evidence>
<evidence type="ECO:0000256" key="3">
    <source>
        <dbReference type="ARBA" id="ARBA00023157"/>
    </source>
</evidence>
<dbReference type="SMART" id="SM00181">
    <property type="entry name" value="EGF"/>
    <property type="match status" value="1"/>
</dbReference>
<dbReference type="InterPro" id="IPR001881">
    <property type="entry name" value="EGF-like_Ca-bd_dom"/>
</dbReference>
<comment type="caution">
    <text evidence="7">The sequence shown here is derived from an EMBL/GenBank/DDBJ whole genome shotgun (WGS) entry which is preliminary data.</text>
</comment>
<keyword evidence="8" id="KW-1185">Reference proteome</keyword>
<evidence type="ECO:0000256" key="4">
    <source>
        <dbReference type="PROSITE-ProRule" id="PRU00076"/>
    </source>
</evidence>
<protein>
    <submittedName>
        <fullName evidence="7">Calcium binding EGF domain protein</fullName>
    </submittedName>
</protein>
<feature type="region of interest" description="Disordered" evidence="5">
    <location>
        <begin position="1"/>
        <end position="20"/>
    </location>
</feature>
<evidence type="ECO:0000256" key="1">
    <source>
        <dbReference type="ARBA" id="ARBA00022536"/>
    </source>
</evidence>
<feature type="compositionally biased region" description="Low complexity" evidence="5">
    <location>
        <begin position="9"/>
        <end position="20"/>
    </location>
</feature>
<dbReference type="Pfam" id="PF07645">
    <property type="entry name" value="EGF_CA"/>
    <property type="match status" value="1"/>
</dbReference>
<feature type="domain" description="EGF-like" evidence="6">
    <location>
        <begin position="77"/>
        <end position="115"/>
    </location>
</feature>
<dbReference type="InterPro" id="IPR018097">
    <property type="entry name" value="EGF_Ca-bd_CS"/>
</dbReference>
<dbReference type="PANTHER" id="PTHR24034">
    <property type="entry name" value="EGF-LIKE DOMAIN-CONTAINING PROTEIN"/>
    <property type="match status" value="1"/>
</dbReference>
<keyword evidence="2" id="KW-0677">Repeat</keyword>
<organism evidence="7 8">
    <name type="scientific">Ancylostoma caninum</name>
    <name type="common">Dog hookworm</name>
    <dbReference type="NCBI Taxonomy" id="29170"/>
    <lineage>
        <taxon>Eukaryota</taxon>
        <taxon>Metazoa</taxon>
        <taxon>Ecdysozoa</taxon>
        <taxon>Nematoda</taxon>
        <taxon>Chromadorea</taxon>
        <taxon>Rhabditida</taxon>
        <taxon>Rhabditina</taxon>
        <taxon>Rhabditomorpha</taxon>
        <taxon>Strongyloidea</taxon>
        <taxon>Ancylostomatidae</taxon>
        <taxon>Ancylostomatinae</taxon>
        <taxon>Ancylostoma</taxon>
    </lineage>
</organism>
<proteinExistence type="predicted"/>
<dbReference type="CDD" id="cd00054">
    <property type="entry name" value="EGF_CA"/>
    <property type="match status" value="1"/>
</dbReference>